<dbReference type="PANTHER" id="PTHR43580:SF2">
    <property type="entry name" value="CYTOKINE-LIKE NUCLEAR FACTOR N-PAC"/>
    <property type="match status" value="1"/>
</dbReference>
<dbReference type="GO" id="GO:0031491">
    <property type="term" value="F:nucleosome binding"/>
    <property type="evidence" value="ECO:0007669"/>
    <property type="project" value="TreeGrafter"/>
</dbReference>
<name>A0A0E9Q8A1_ANGAN</name>
<organism evidence="1">
    <name type="scientific">Anguilla anguilla</name>
    <name type="common">European freshwater eel</name>
    <name type="synonym">Muraena anguilla</name>
    <dbReference type="NCBI Taxonomy" id="7936"/>
    <lineage>
        <taxon>Eukaryota</taxon>
        <taxon>Metazoa</taxon>
        <taxon>Chordata</taxon>
        <taxon>Craniata</taxon>
        <taxon>Vertebrata</taxon>
        <taxon>Euteleostomi</taxon>
        <taxon>Actinopterygii</taxon>
        <taxon>Neopterygii</taxon>
        <taxon>Teleostei</taxon>
        <taxon>Anguilliformes</taxon>
        <taxon>Anguillidae</taxon>
        <taxon>Anguilla</taxon>
    </lineage>
</organism>
<accession>A0A0E9Q8A1</accession>
<protein>
    <submittedName>
        <fullName evidence="1">Uncharacterized protein</fullName>
    </submittedName>
</protein>
<evidence type="ECO:0000313" key="1">
    <source>
        <dbReference type="EMBL" id="JAH12732.1"/>
    </source>
</evidence>
<dbReference type="GO" id="GO:0140673">
    <property type="term" value="P:transcription elongation-coupled chromatin remodeling"/>
    <property type="evidence" value="ECO:0007669"/>
    <property type="project" value="TreeGrafter"/>
</dbReference>
<proteinExistence type="predicted"/>
<dbReference type="GO" id="GO:0000785">
    <property type="term" value="C:chromatin"/>
    <property type="evidence" value="ECO:0007669"/>
    <property type="project" value="TreeGrafter"/>
</dbReference>
<dbReference type="PANTHER" id="PTHR43580">
    <property type="entry name" value="OXIDOREDUCTASE GLYR1-RELATED"/>
    <property type="match status" value="1"/>
</dbReference>
<dbReference type="EMBL" id="GBXM01095845">
    <property type="protein sequence ID" value="JAH12732.1"/>
    <property type="molecule type" value="Transcribed_RNA"/>
</dbReference>
<reference evidence="1" key="2">
    <citation type="journal article" date="2015" name="Fish Shellfish Immunol.">
        <title>Early steps in the European eel (Anguilla anguilla)-Vibrio vulnificus interaction in the gills: Role of the RtxA13 toxin.</title>
        <authorList>
            <person name="Callol A."/>
            <person name="Pajuelo D."/>
            <person name="Ebbesson L."/>
            <person name="Teles M."/>
            <person name="MacKenzie S."/>
            <person name="Amaro C."/>
        </authorList>
    </citation>
    <scope>NUCLEOTIDE SEQUENCE</scope>
</reference>
<sequence>MLVILAAGDRTVYEDCSSCFQAIGKTSFFLGEAGMLQR</sequence>
<dbReference type="InterPro" id="IPR051265">
    <property type="entry name" value="HIBADH-related_NP60_sf"/>
</dbReference>
<dbReference type="GO" id="GO:0003677">
    <property type="term" value="F:DNA binding"/>
    <property type="evidence" value="ECO:0007669"/>
    <property type="project" value="TreeGrafter"/>
</dbReference>
<reference evidence="1" key="1">
    <citation type="submission" date="2014-11" db="EMBL/GenBank/DDBJ databases">
        <authorList>
            <person name="Amaro Gonzalez C."/>
        </authorList>
    </citation>
    <scope>NUCLEOTIDE SEQUENCE</scope>
</reference>
<dbReference type="AlphaFoldDB" id="A0A0E9Q8A1"/>